<keyword evidence="2" id="KW-1185">Reference proteome</keyword>
<accession>A0ABU4WBH1</accession>
<evidence type="ECO:0000313" key="1">
    <source>
        <dbReference type="EMBL" id="MDX8336896.1"/>
    </source>
</evidence>
<gene>
    <name evidence="1" type="ORF">RFV38_10375</name>
</gene>
<dbReference type="EMBL" id="JAVIKH010000015">
    <property type="protein sequence ID" value="MDX8336896.1"/>
    <property type="molecule type" value="Genomic_DNA"/>
</dbReference>
<organism evidence="1 2">
    <name type="scientific">Candidatus Cetobacterium colombiensis</name>
    <dbReference type="NCBI Taxonomy" id="3073100"/>
    <lineage>
        <taxon>Bacteria</taxon>
        <taxon>Fusobacteriati</taxon>
        <taxon>Fusobacteriota</taxon>
        <taxon>Fusobacteriia</taxon>
        <taxon>Fusobacteriales</taxon>
        <taxon>Fusobacteriaceae</taxon>
        <taxon>Cetobacterium</taxon>
    </lineage>
</organism>
<dbReference type="Proteomes" id="UP001279681">
    <property type="component" value="Unassembled WGS sequence"/>
</dbReference>
<protein>
    <submittedName>
        <fullName evidence="1">Uncharacterized protein</fullName>
    </submittedName>
</protein>
<sequence>MTVNRLAKIKKRYEESQEDEIGLGQLISSDIRNLKSNFDYDSLEMEIEDKNFLIEYEKNLILQGKRIGEIACAIGETLENARDVFKRYSTEEEPINFAAWYKAMGFNKDQVYLFRGRFKLTLERPEYKENILKLSDATIKEAINKKTPETIVKKVLEGELKTAKEVKEERKRTLEVDHLKSRALDLGNETIQDAEIIEIVEDITIKQEINLLEIEKRILKVKKNLKNLSNKDLKRVNELLKSLENIVNN</sequence>
<comment type="caution">
    <text evidence="1">The sequence shown here is derived from an EMBL/GenBank/DDBJ whole genome shotgun (WGS) entry which is preliminary data.</text>
</comment>
<name>A0ABU4WBH1_9FUSO</name>
<reference evidence="2" key="1">
    <citation type="submission" date="2023-07" db="EMBL/GenBank/DDBJ databases">
        <authorList>
            <person name="Colorado M.A."/>
            <person name="Villamil L.M."/>
            <person name="Melo J.F."/>
            <person name="Rodriguez J.A."/>
            <person name="Ruiz R.Y."/>
        </authorList>
    </citation>
    <scope>NUCLEOTIDE SEQUENCE [LARGE SCALE GENOMIC DNA]</scope>
    <source>
        <strain evidence="2">C33</strain>
    </source>
</reference>
<evidence type="ECO:0000313" key="2">
    <source>
        <dbReference type="Proteomes" id="UP001279681"/>
    </source>
</evidence>
<proteinExistence type="predicted"/>
<dbReference type="RefSeq" id="WP_320314262.1">
    <property type="nucleotide sequence ID" value="NZ_JAVIKH010000015.1"/>
</dbReference>